<sequence>MQLAEINVARLKHDQDDPRVADFMNNLDRINGIAERSEGFVWRHIDETGNATATRTDPDPRLISNVSTWKTVPDFERFVWGTIHKQFYQRREEWFDALDSMHFAMWWLQDGHRPSMAEATDRLADLNKNGPSERVFGWAELPEATLWRTAQCGEVAAE</sequence>
<dbReference type="InterPro" id="IPR021708">
    <property type="entry name" value="DUF3291"/>
</dbReference>
<feature type="domain" description="DUF3291" evidence="1">
    <location>
        <begin position="3"/>
        <end position="139"/>
    </location>
</feature>
<proteinExistence type="predicted"/>
<dbReference type="Proteomes" id="UP000436822">
    <property type="component" value="Unassembled WGS sequence"/>
</dbReference>
<dbReference type="AlphaFoldDB" id="A0A6N6JDW9"/>
<accession>A0A6N6JDW9</accession>
<organism evidence="2 3">
    <name type="scientific">Litoreibacter roseus</name>
    <dbReference type="NCBI Taxonomy" id="2601869"/>
    <lineage>
        <taxon>Bacteria</taxon>
        <taxon>Pseudomonadati</taxon>
        <taxon>Pseudomonadota</taxon>
        <taxon>Alphaproteobacteria</taxon>
        <taxon>Rhodobacterales</taxon>
        <taxon>Roseobacteraceae</taxon>
        <taxon>Litoreibacter</taxon>
    </lineage>
</organism>
<protein>
    <recommendedName>
        <fullName evidence="1">DUF3291 domain-containing protein</fullName>
    </recommendedName>
</protein>
<evidence type="ECO:0000313" key="2">
    <source>
        <dbReference type="EMBL" id="GFE64334.1"/>
    </source>
</evidence>
<dbReference type="RefSeq" id="WP_174239094.1">
    <property type="nucleotide sequence ID" value="NZ_BLJE01000001.1"/>
</dbReference>
<evidence type="ECO:0000313" key="3">
    <source>
        <dbReference type="Proteomes" id="UP000436822"/>
    </source>
</evidence>
<dbReference type="EMBL" id="BLJE01000001">
    <property type="protein sequence ID" value="GFE64334.1"/>
    <property type="molecule type" value="Genomic_DNA"/>
</dbReference>
<reference evidence="2 3" key="1">
    <citation type="submission" date="2019-12" db="EMBL/GenBank/DDBJ databases">
        <title>Litoreibacter badius sp. nov., a novel bacteriochlorophyll a-containing bacterium in the genus Litoreibacter.</title>
        <authorList>
            <person name="Kanamuro M."/>
            <person name="Takabe Y."/>
            <person name="Mori K."/>
            <person name="Takaichi S."/>
            <person name="Hanada S."/>
        </authorList>
    </citation>
    <scope>NUCLEOTIDE SEQUENCE [LARGE SCALE GENOMIC DNA]</scope>
    <source>
        <strain evidence="2 3">K6</strain>
    </source>
</reference>
<comment type="caution">
    <text evidence="2">The sequence shown here is derived from an EMBL/GenBank/DDBJ whole genome shotgun (WGS) entry which is preliminary data.</text>
</comment>
<keyword evidence="3" id="KW-1185">Reference proteome</keyword>
<name>A0A6N6JDW9_9RHOB</name>
<evidence type="ECO:0000259" key="1">
    <source>
        <dbReference type="Pfam" id="PF11695"/>
    </source>
</evidence>
<gene>
    <name evidence="2" type="ORF">KIN_14080</name>
</gene>
<dbReference type="Pfam" id="PF11695">
    <property type="entry name" value="DUF3291"/>
    <property type="match status" value="1"/>
</dbReference>
<dbReference type="SUPFAM" id="SSF54909">
    <property type="entry name" value="Dimeric alpha+beta barrel"/>
    <property type="match status" value="1"/>
</dbReference>
<dbReference type="InterPro" id="IPR011008">
    <property type="entry name" value="Dimeric_a/b-barrel"/>
</dbReference>